<keyword evidence="2" id="KW-1185">Reference proteome</keyword>
<protein>
    <submittedName>
        <fullName evidence="1">Uncharacterized protein</fullName>
    </submittedName>
</protein>
<gene>
    <name evidence="1" type="ORF">BpHYR1_034553</name>
</gene>
<evidence type="ECO:0000313" key="1">
    <source>
        <dbReference type="EMBL" id="RNA17127.1"/>
    </source>
</evidence>
<sequence length="59" mass="7002">MDKISPHSTKKYKNYFSRFNIPISLWSDMYFQNELRETGLSSLFIVTESSRFQSSKENS</sequence>
<organism evidence="1 2">
    <name type="scientific">Brachionus plicatilis</name>
    <name type="common">Marine rotifer</name>
    <name type="synonym">Brachionus muelleri</name>
    <dbReference type="NCBI Taxonomy" id="10195"/>
    <lineage>
        <taxon>Eukaryota</taxon>
        <taxon>Metazoa</taxon>
        <taxon>Spiralia</taxon>
        <taxon>Gnathifera</taxon>
        <taxon>Rotifera</taxon>
        <taxon>Eurotatoria</taxon>
        <taxon>Monogononta</taxon>
        <taxon>Pseudotrocha</taxon>
        <taxon>Ploima</taxon>
        <taxon>Brachionidae</taxon>
        <taxon>Brachionus</taxon>
    </lineage>
</organism>
<comment type="caution">
    <text evidence="1">The sequence shown here is derived from an EMBL/GenBank/DDBJ whole genome shotgun (WGS) entry which is preliminary data.</text>
</comment>
<dbReference type="AlphaFoldDB" id="A0A3M7R0M5"/>
<accession>A0A3M7R0M5</accession>
<dbReference type="EMBL" id="REGN01004525">
    <property type="protein sequence ID" value="RNA17127.1"/>
    <property type="molecule type" value="Genomic_DNA"/>
</dbReference>
<dbReference type="Proteomes" id="UP000276133">
    <property type="component" value="Unassembled WGS sequence"/>
</dbReference>
<evidence type="ECO:0000313" key="2">
    <source>
        <dbReference type="Proteomes" id="UP000276133"/>
    </source>
</evidence>
<name>A0A3M7R0M5_BRAPC</name>
<reference evidence="1 2" key="1">
    <citation type="journal article" date="2018" name="Sci. Rep.">
        <title>Genomic signatures of local adaptation to the degree of environmental predictability in rotifers.</title>
        <authorList>
            <person name="Franch-Gras L."/>
            <person name="Hahn C."/>
            <person name="Garcia-Roger E.M."/>
            <person name="Carmona M.J."/>
            <person name="Serra M."/>
            <person name="Gomez A."/>
        </authorList>
    </citation>
    <scope>NUCLEOTIDE SEQUENCE [LARGE SCALE GENOMIC DNA]</scope>
    <source>
        <strain evidence="1">HYR1</strain>
    </source>
</reference>
<proteinExistence type="predicted"/>